<dbReference type="Proteomes" id="UP000790377">
    <property type="component" value="Unassembled WGS sequence"/>
</dbReference>
<comment type="caution">
    <text evidence="1">The sequence shown here is derived from an EMBL/GenBank/DDBJ whole genome shotgun (WGS) entry which is preliminary data.</text>
</comment>
<evidence type="ECO:0000313" key="1">
    <source>
        <dbReference type="EMBL" id="KAH7907778.1"/>
    </source>
</evidence>
<sequence length="232" mass="24205">MVAFALKTVFALFTFFAVANCDCRYTGIISGAALQLHTQEDCEGSEFQTITVKRMYDDPCVCQRVATSVGKNVKTLVFEPGVINPAYFTLFSAKGCHGKLPPPAVSFGGKEIVNLPEVGYSMIGSVEICGHEILGPGAKEPKPPAKPPAQTAEEKAKAKNTKAIHKSGIEGVWNEVKGDTKHVLANTKDGLKKIATGHITKTAVEDTALGVGVGAGIVGALALAPLAGAVAL</sequence>
<name>A0ACB8A3Y8_9AGAM</name>
<accession>A0ACB8A3Y8</accession>
<keyword evidence="2" id="KW-1185">Reference proteome</keyword>
<gene>
    <name evidence="1" type="ORF">BJ138DRAFT_441271</name>
</gene>
<reference evidence="1" key="1">
    <citation type="journal article" date="2021" name="New Phytol.">
        <title>Evolutionary innovations through gain and loss of genes in the ectomycorrhizal Boletales.</title>
        <authorList>
            <person name="Wu G."/>
            <person name="Miyauchi S."/>
            <person name="Morin E."/>
            <person name="Kuo A."/>
            <person name="Drula E."/>
            <person name="Varga T."/>
            <person name="Kohler A."/>
            <person name="Feng B."/>
            <person name="Cao Y."/>
            <person name="Lipzen A."/>
            <person name="Daum C."/>
            <person name="Hundley H."/>
            <person name="Pangilinan J."/>
            <person name="Johnson J."/>
            <person name="Barry K."/>
            <person name="LaButti K."/>
            <person name="Ng V."/>
            <person name="Ahrendt S."/>
            <person name="Min B."/>
            <person name="Choi I.G."/>
            <person name="Park H."/>
            <person name="Plett J.M."/>
            <person name="Magnuson J."/>
            <person name="Spatafora J.W."/>
            <person name="Nagy L.G."/>
            <person name="Henrissat B."/>
            <person name="Grigoriev I.V."/>
            <person name="Yang Z.L."/>
            <person name="Xu J."/>
            <person name="Martin F.M."/>
        </authorList>
    </citation>
    <scope>NUCLEOTIDE SEQUENCE</scope>
    <source>
        <strain evidence="1">ATCC 28755</strain>
    </source>
</reference>
<protein>
    <submittedName>
        <fullName evidence="1">Uncharacterized protein</fullName>
    </submittedName>
</protein>
<proteinExistence type="predicted"/>
<evidence type="ECO:0000313" key="2">
    <source>
        <dbReference type="Proteomes" id="UP000790377"/>
    </source>
</evidence>
<organism evidence="1 2">
    <name type="scientific">Hygrophoropsis aurantiaca</name>
    <dbReference type="NCBI Taxonomy" id="72124"/>
    <lineage>
        <taxon>Eukaryota</taxon>
        <taxon>Fungi</taxon>
        <taxon>Dikarya</taxon>
        <taxon>Basidiomycota</taxon>
        <taxon>Agaricomycotina</taxon>
        <taxon>Agaricomycetes</taxon>
        <taxon>Agaricomycetidae</taxon>
        <taxon>Boletales</taxon>
        <taxon>Coniophorineae</taxon>
        <taxon>Hygrophoropsidaceae</taxon>
        <taxon>Hygrophoropsis</taxon>
    </lineage>
</organism>
<dbReference type="EMBL" id="MU267872">
    <property type="protein sequence ID" value="KAH7907778.1"/>
    <property type="molecule type" value="Genomic_DNA"/>
</dbReference>